<evidence type="ECO:0000256" key="4">
    <source>
        <dbReference type="ARBA" id="ARBA00022496"/>
    </source>
</evidence>
<dbReference type="EMBL" id="JACIDT010000021">
    <property type="protein sequence ID" value="MBB3928255.1"/>
    <property type="molecule type" value="Genomic_DNA"/>
</dbReference>
<gene>
    <name evidence="16" type="ORF">GGR43_003999</name>
</gene>
<keyword evidence="10 11" id="KW-0998">Cell outer membrane</keyword>
<keyword evidence="3 11" id="KW-1134">Transmembrane beta strand</keyword>
<evidence type="ECO:0000256" key="8">
    <source>
        <dbReference type="ARBA" id="ARBA00023077"/>
    </source>
</evidence>
<comment type="similarity">
    <text evidence="11 12">Belongs to the TonB-dependent receptor family.</text>
</comment>
<dbReference type="InterPro" id="IPR000531">
    <property type="entry name" value="Beta-barrel_TonB"/>
</dbReference>
<keyword evidence="5 11" id="KW-0812">Transmembrane</keyword>
<comment type="caution">
    <text evidence="16">The sequence shown here is derived from an EMBL/GenBank/DDBJ whole genome shotgun (WGS) entry which is preliminary data.</text>
</comment>
<dbReference type="Pfam" id="PF07715">
    <property type="entry name" value="Plug"/>
    <property type="match status" value="1"/>
</dbReference>
<accession>A0A7W6BQM8</accession>
<keyword evidence="8 12" id="KW-0798">TonB box</keyword>
<evidence type="ECO:0000259" key="14">
    <source>
        <dbReference type="Pfam" id="PF00593"/>
    </source>
</evidence>
<keyword evidence="13" id="KW-0732">Signal</keyword>
<organism evidence="16 17">
    <name type="scientific">Sphingobium jiangsuense</name>
    <dbReference type="NCBI Taxonomy" id="870476"/>
    <lineage>
        <taxon>Bacteria</taxon>
        <taxon>Pseudomonadati</taxon>
        <taxon>Pseudomonadota</taxon>
        <taxon>Alphaproteobacteria</taxon>
        <taxon>Sphingomonadales</taxon>
        <taxon>Sphingomonadaceae</taxon>
        <taxon>Sphingobium</taxon>
    </lineage>
</organism>
<evidence type="ECO:0000256" key="11">
    <source>
        <dbReference type="PROSITE-ProRule" id="PRU01360"/>
    </source>
</evidence>
<dbReference type="InterPro" id="IPR012910">
    <property type="entry name" value="Plug_dom"/>
</dbReference>
<evidence type="ECO:0000256" key="10">
    <source>
        <dbReference type="ARBA" id="ARBA00023237"/>
    </source>
</evidence>
<evidence type="ECO:0000256" key="9">
    <source>
        <dbReference type="ARBA" id="ARBA00023136"/>
    </source>
</evidence>
<keyword evidence="4" id="KW-0410">Iron transport</keyword>
<evidence type="ECO:0000256" key="1">
    <source>
        <dbReference type="ARBA" id="ARBA00004571"/>
    </source>
</evidence>
<evidence type="ECO:0000256" key="5">
    <source>
        <dbReference type="ARBA" id="ARBA00022692"/>
    </source>
</evidence>
<dbReference type="GO" id="GO:0009279">
    <property type="term" value="C:cell outer membrane"/>
    <property type="evidence" value="ECO:0007669"/>
    <property type="project" value="UniProtKB-SubCell"/>
</dbReference>
<evidence type="ECO:0000256" key="6">
    <source>
        <dbReference type="ARBA" id="ARBA00023004"/>
    </source>
</evidence>
<dbReference type="PANTHER" id="PTHR32552">
    <property type="entry name" value="FERRICHROME IRON RECEPTOR-RELATED"/>
    <property type="match status" value="1"/>
</dbReference>
<keyword evidence="17" id="KW-1185">Reference proteome</keyword>
<feature type="domain" description="TonB-dependent receptor plug" evidence="15">
    <location>
        <begin position="50"/>
        <end position="156"/>
    </location>
</feature>
<dbReference type="SUPFAM" id="SSF56935">
    <property type="entry name" value="Porins"/>
    <property type="match status" value="1"/>
</dbReference>
<dbReference type="RefSeq" id="WP_188073544.1">
    <property type="nucleotide sequence ID" value="NZ_BSPS01000011.1"/>
</dbReference>
<evidence type="ECO:0000259" key="15">
    <source>
        <dbReference type="Pfam" id="PF07715"/>
    </source>
</evidence>
<evidence type="ECO:0000256" key="13">
    <source>
        <dbReference type="SAM" id="SignalP"/>
    </source>
</evidence>
<feature type="domain" description="TonB-dependent receptor-like beta-barrel" evidence="14">
    <location>
        <begin position="256"/>
        <end position="724"/>
    </location>
</feature>
<dbReference type="Gene3D" id="2.40.170.20">
    <property type="entry name" value="TonB-dependent receptor, beta-barrel domain"/>
    <property type="match status" value="1"/>
</dbReference>
<dbReference type="InterPro" id="IPR036942">
    <property type="entry name" value="Beta-barrel_TonB_sf"/>
</dbReference>
<sequence length="765" mass="82441">MKGSISSSVALIAMAASLAVADRAAAQDEAATGGQLQEIVVTAQKRAESAQNIPVAVQAVSGDALASAGVKDLVQAATLVPGVVFSRAPDDGLAMTFRGLGTVARSQAFELSQALFVDGVFMGKGRMYTTSFFDVDRMEFIKGTQSTLLGKNASLGAVSVVTRQPGDELAFDARAGYEVERGGYTLDAATTVPLNDKVSLRLAGHYNDLQGWVRNRVTGNWGREQKDLGLRATLRVRATETLTLTGAYQYADNRQIGASYQLVVDDPALRAAFPTNVYGDATFDRYTSQFTTRTDNGDTFHGNKSHIASLKAELDLGGPILVSQTAYLRYKTNYVDDFDFSPTDEVNFLRDEKYRQFTQELRIQSPGGDALTYMAGVYFLSSRWHSVEDQQWAAPGVGGGQLFNGGYTNDFLQKSKTYSAFASGSYEFGGGLKIAGGIRWTRETKDIVSGRTPDAGIQTVWNTIANPPFDPTPLSHNVNFFDGNVSLQYNLTDDVMAFVAYGHGSKSGGYVETNTIAVPPTALVNGKVPAALVAAGSLVKDEYTQTVEAGFKTMLLDRRLRFNIAGFYTKVKDFQDTVFTGGTLGFITFNGPARTKGVEIETAFQASRELSFNAGFTYADATGEIQPIDPATNAPALDGNGNPVFGWYRRSQAPKVVANAGVNYNAEITDSLALELGASVRHRSSMYNQRQELFPSKKLTTLDLSAGVRSADDRWGIQVSGRNVTNELVQDFASPSVDPIPGALGAYLAGPNEARTVTVSVWTKF</sequence>
<dbReference type="InterPro" id="IPR039426">
    <property type="entry name" value="TonB-dep_rcpt-like"/>
</dbReference>
<evidence type="ECO:0000313" key="17">
    <source>
        <dbReference type="Proteomes" id="UP000571950"/>
    </source>
</evidence>
<dbReference type="AlphaFoldDB" id="A0A7W6BQM8"/>
<evidence type="ECO:0000256" key="3">
    <source>
        <dbReference type="ARBA" id="ARBA00022452"/>
    </source>
</evidence>
<evidence type="ECO:0000256" key="12">
    <source>
        <dbReference type="RuleBase" id="RU003357"/>
    </source>
</evidence>
<feature type="signal peptide" evidence="13">
    <location>
        <begin position="1"/>
        <end position="21"/>
    </location>
</feature>
<keyword evidence="7" id="KW-0406">Ion transport</keyword>
<protein>
    <submittedName>
        <fullName evidence="16">Iron complex outermembrane receptor protein</fullName>
    </submittedName>
</protein>
<dbReference type="Proteomes" id="UP000571950">
    <property type="component" value="Unassembled WGS sequence"/>
</dbReference>
<reference evidence="16 17" key="1">
    <citation type="submission" date="2020-08" db="EMBL/GenBank/DDBJ databases">
        <title>Genomic Encyclopedia of Type Strains, Phase IV (KMG-IV): sequencing the most valuable type-strain genomes for metagenomic binning, comparative biology and taxonomic classification.</title>
        <authorList>
            <person name="Goeker M."/>
        </authorList>
    </citation>
    <scope>NUCLEOTIDE SEQUENCE [LARGE SCALE GENOMIC DNA]</scope>
    <source>
        <strain evidence="16 17">DSM 26189</strain>
    </source>
</reference>
<keyword evidence="2 11" id="KW-0813">Transport</keyword>
<keyword evidence="16" id="KW-0675">Receptor</keyword>
<keyword evidence="6" id="KW-0408">Iron</keyword>
<feature type="chain" id="PRO_5030794410" evidence="13">
    <location>
        <begin position="22"/>
        <end position="765"/>
    </location>
</feature>
<proteinExistence type="inferred from homology"/>
<dbReference type="GO" id="GO:0006826">
    <property type="term" value="P:iron ion transport"/>
    <property type="evidence" value="ECO:0007669"/>
    <property type="project" value="UniProtKB-KW"/>
</dbReference>
<evidence type="ECO:0000313" key="16">
    <source>
        <dbReference type="EMBL" id="MBB3928255.1"/>
    </source>
</evidence>
<comment type="subcellular location">
    <subcellularLocation>
        <location evidence="1 11">Cell outer membrane</location>
        <topology evidence="1 11">Multi-pass membrane protein</topology>
    </subcellularLocation>
</comment>
<evidence type="ECO:0000256" key="2">
    <source>
        <dbReference type="ARBA" id="ARBA00022448"/>
    </source>
</evidence>
<name>A0A7W6BQM8_9SPHN</name>
<keyword evidence="9 11" id="KW-0472">Membrane</keyword>
<dbReference type="PROSITE" id="PS52016">
    <property type="entry name" value="TONB_DEPENDENT_REC_3"/>
    <property type="match status" value="1"/>
</dbReference>
<dbReference type="PANTHER" id="PTHR32552:SF81">
    <property type="entry name" value="TONB-DEPENDENT OUTER MEMBRANE RECEPTOR"/>
    <property type="match status" value="1"/>
</dbReference>
<dbReference type="Pfam" id="PF00593">
    <property type="entry name" value="TonB_dep_Rec_b-barrel"/>
    <property type="match status" value="1"/>
</dbReference>
<evidence type="ECO:0000256" key="7">
    <source>
        <dbReference type="ARBA" id="ARBA00023065"/>
    </source>
</evidence>